<keyword evidence="2" id="KW-1185">Reference proteome</keyword>
<reference evidence="2" key="1">
    <citation type="submission" date="2024-07" db="EMBL/GenBank/DDBJ databases">
        <title>Two chromosome-level genome assemblies of Korean endemic species Abeliophyllum distichum and Forsythia ovata (Oleaceae).</title>
        <authorList>
            <person name="Jang H."/>
        </authorList>
    </citation>
    <scope>NUCLEOTIDE SEQUENCE [LARGE SCALE GENOMIC DNA]</scope>
</reference>
<proteinExistence type="predicted"/>
<protein>
    <submittedName>
        <fullName evidence="1">Uncharacterized protein</fullName>
    </submittedName>
</protein>
<organism evidence="1 2">
    <name type="scientific">Forsythia ovata</name>
    <dbReference type="NCBI Taxonomy" id="205694"/>
    <lineage>
        <taxon>Eukaryota</taxon>
        <taxon>Viridiplantae</taxon>
        <taxon>Streptophyta</taxon>
        <taxon>Embryophyta</taxon>
        <taxon>Tracheophyta</taxon>
        <taxon>Spermatophyta</taxon>
        <taxon>Magnoliopsida</taxon>
        <taxon>eudicotyledons</taxon>
        <taxon>Gunneridae</taxon>
        <taxon>Pentapetalae</taxon>
        <taxon>asterids</taxon>
        <taxon>lamiids</taxon>
        <taxon>Lamiales</taxon>
        <taxon>Oleaceae</taxon>
        <taxon>Forsythieae</taxon>
        <taxon>Forsythia</taxon>
    </lineage>
</organism>
<accession>A0ABD1RMV9</accession>
<gene>
    <name evidence="1" type="ORF">Fot_42681</name>
</gene>
<evidence type="ECO:0000313" key="2">
    <source>
        <dbReference type="Proteomes" id="UP001604277"/>
    </source>
</evidence>
<name>A0ABD1RMV9_9LAMI</name>
<sequence length="202" mass="22466">MFILMKLMKLNARLYIREAFVNDVKLFDLTRRKECEDCGSRSLRLRCEVFKIRDRSSVVDKRGTLLQRLSVPSLVPNLAPTIPPIVKAFGGISSPLPILSTALVLAAIILPVVEAVRGVSSPHPLPSVTSTSPPVDVQHQDKGKEVIIDEWEKGGAKKVIEKGICYCRFWKSQEESSGFLSRNFIIGPNFSYCGAGSPSWFF</sequence>
<evidence type="ECO:0000313" key="1">
    <source>
        <dbReference type="EMBL" id="KAL2489389.1"/>
    </source>
</evidence>
<dbReference type="Proteomes" id="UP001604277">
    <property type="component" value="Unassembled WGS sequence"/>
</dbReference>
<comment type="caution">
    <text evidence="1">The sequence shown here is derived from an EMBL/GenBank/DDBJ whole genome shotgun (WGS) entry which is preliminary data.</text>
</comment>
<dbReference type="AlphaFoldDB" id="A0ABD1RMV9"/>
<dbReference type="EMBL" id="JBFOLJ010000012">
    <property type="protein sequence ID" value="KAL2489389.1"/>
    <property type="molecule type" value="Genomic_DNA"/>
</dbReference>